<feature type="region of interest" description="Disordered" evidence="1">
    <location>
        <begin position="191"/>
        <end position="219"/>
    </location>
</feature>
<dbReference type="PANTHER" id="PTHR33845:SF1">
    <property type="entry name" value="C2H2-TYPE DOMAIN-CONTAINING PROTEIN"/>
    <property type="match status" value="1"/>
</dbReference>
<dbReference type="PANTHER" id="PTHR33845">
    <property type="entry name" value="C2H2-TYPE DOMAIN-CONTAINING PROTEIN"/>
    <property type="match status" value="1"/>
</dbReference>
<dbReference type="WBParaSite" id="PSAMB.scaffold136size73733.g2454.t1">
    <property type="protein sequence ID" value="PSAMB.scaffold136size73733.g2454.t1"/>
    <property type="gene ID" value="PSAMB.scaffold136size73733.g2454"/>
</dbReference>
<dbReference type="AlphaFoldDB" id="A0A914UYN1"/>
<reference evidence="3" key="1">
    <citation type="submission" date="2022-11" db="UniProtKB">
        <authorList>
            <consortium name="WormBaseParasite"/>
        </authorList>
    </citation>
    <scope>IDENTIFICATION</scope>
</reference>
<organism evidence="2 3">
    <name type="scientific">Plectus sambesii</name>
    <dbReference type="NCBI Taxonomy" id="2011161"/>
    <lineage>
        <taxon>Eukaryota</taxon>
        <taxon>Metazoa</taxon>
        <taxon>Ecdysozoa</taxon>
        <taxon>Nematoda</taxon>
        <taxon>Chromadorea</taxon>
        <taxon>Plectida</taxon>
        <taxon>Plectina</taxon>
        <taxon>Plectoidea</taxon>
        <taxon>Plectidae</taxon>
        <taxon>Plectus</taxon>
    </lineage>
</organism>
<evidence type="ECO:0000256" key="1">
    <source>
        <dbReference type="SAM" id="MobiDB-lite"/>
    </source>
</evidence>
<evidence type="ECO:0000313" key="2">
    <source>
        <dbReference type="Proteomes" id="UP000887566"/>
    </source>
</evidence>
<sequence>MASSSSNTIGRVLCHIGELSGEVDGRCGNDRESVTTLDQCTKDTPFDLDGNIVTDGELIGSRFDLYEPTVLAETTVCTYHRDRFGLKWRKSRYSKCLHCERKANRKVNFLWSKRATISLKESIPAGEELCQRCFDTLKQRLSAIETEEEEECEVAEEALEQPLRSGLYDLRQAASGSGLYPIEELRNLAIDDDSRPNSNRDSIGSVFEPVQTPRQRRTQKAIANTFSTSVGEKEIKRTLDPSTEWSNTSRSAKSEGLTSLARIVKAGCSVIAPGKESEIWAELKGSGHVEKAFNIQPVPAGTARAIINSFHLLKEDKNSRRVLLSAVSTQLSFGQVRDILPTVTQYEFKMAQKHAHTHGPGRFVQPTKLYRVMLTKEKAAHFIDYIFDHGVLLDKAWATSKSVKFSTGDRKRLTEAVIYENFHTIIERYDSYCDAVDFKPLGRSALYEVLKNIPLVKTDAVECLDMRIAEGKEAMKLLEKVITMLPLDSDQQFSLTTSLKLLERHIQSELKLALSLSSECQEHCITFALDESDGQRFSSQCDNHSHLKTCEKCLLLPKLQEKIVDYLQTNEFRAMRLGERSYGVRESVEDLTADVCEAFAKLSEWRAHQVRAVNQNRARIDVMGEWLKERPSTGVYIHQDFAQKFLPQKFYESQKDYYAKTGISWHTATATICRDGSTLETGTLVHIFDNHVKQDSALVTAIDHHLLSSLKRKYPLLSEVVFGSDCGQSYLASNTLLSLTRMEQETGISVKEYCFTEPQAGKSMCDRMTAVLKTQVRAYLNQGNNVETPAEVYKALTHNGGVRDCGVALVSYPPAKKIADQSQKIKNISLLRNFTLEQDRVISYKAYGMGSGQ</sequence>
<dbReference type="Proteomes" id="UP000887566">
    <property type="component" value="Unplaced"/>
</dbReference>
<evidence type="ECO:0000313" key="3">
    <source>
        <dbReference type="WBParaSite" id="PSAMB.scaffold136size73733.g2454.t1"/>
    </source>
</evidence>
<accession>A0A914UYN1</accession>
<keyword evidence="2" id="KW-1185">Reference proteome</keyword>
<name>A0A914UYN1_9BILA</name>
<proteinExistence type="predicted"/>
<protein>
    <submittedName>
        <fullName evidence="3">F-box domain-containing protein</fullName>
    </submittedName>
</protein>